<proteinExistence type="predicted"/>
<dbReference type="InterPro" id="IPR011008">
    <property type="entry name" value="Dimeric_a/b-barrel"/>
</dbReference>
<dbReference type="Proteomes" id="UP000321926">
    <property type="component" value="Unassembled WGS sequence"/>
</dbReference>
<keyword evidence="3" id="KW-1185">Reference proteome</keyword>
<comment type="caution">
    <text evidence="2">The sequence shown here is derived from an EMBL/GenBank/DDBJ whole genome shotgun (WGS) entry which is preliminary data.</text>
</comment>
<feature type="domain" description="DUF1330" evidence="1">
    <location>
        <begin position="2"/>
        <end position="95"/>
    </location>
</feature>
<dbReference type="PANTHER" id="PTHR41521:SF4">
    <property type="entry name" value="BLR0684 PROTEIN"/>
    <property type="match status" value="1"/>
</dbReference>
<evidence type="ECO:0000313" key="2">
    <source>
        <dbReference type="EMBL" id="TXK36964.1"/>
    </source>
</evidence>
<dbReference type="PANTHER" id="PTHR41521">
    <property type="match status" value="1"/>
</dbReference>
<name>A0A5C8JJW6_9BACT</name>
<dbReference type="Gene3D" id="3.30.70.100">
    <property type="match status" value="1"/>
</dbReference>
<dbReference type="SUPFAM" id="SSF54909">
    <property type="entry name" value="Dimeric alpha+beta barrel"/>
    <property type="match status" value="1"/>
</dbReference>
<sequence length="97" mass="11039">MSAFVVVEIEITDPVAYEEYKLYTPGSIAAYDGKFVVRGGSTESLEGNWNPQRLVVLEFPTVERAREWWNSPEYAKAKGIRQRAAHTKMLVVEGFEQ</sequence>
<dbReference type="InterPro" id="IPR010753">
    <property type="entry name" value="DUF1330"/>
</dbReference>
<gene>
    <name evidence="2" type="ORF">FVR03_16435</name>
</gene>
<evidence type="ECO:0000313" key="3">
    <source>
        <dbReference type="Proteomes" id="UP000321926"/>
    </source>
</evidence>
<reference evidence="2 3" key="1">
    <citation type="submission" date="2019-08" db="EMBL/GenBank/DDBJ databases">
        <authorList>
            <person name="Shi S."/>
        </authorList>
    </citation>
    <scope>NUCLEOTIDE SEQUENCE [LARGE SCALE GENOMIC DNA]</scope>
    <source>
        <strain evidence="2 3">GY10130</strain>
    </source>
</reference>
<protein>
    <submittedName>
        <fullName evidence="2">DUF1330 domain-containing protein</fullName>
    </submittedName>
</protein>
<dbReference type="EMBL" id="VRTY01000067">
    <property type="protein sequence ID" value="TXK36964.1"/>
    <property type="molecule type" value="Genomic_DNA"/>
</dbReference>
<accession>A0A5C8JJW6</accession>
<evidence type="ECO:0000259" key="1">
    <source>
        <dbReference type="Pfam" id="PF07045"/>
    </source>
</evidence>
<dbReference type="Pfam" id="PF07045">
    <property type="entry name" value="DUF1330"/>
    <property type="match status" value="1"/>
</dbReference>
<organism evidence="2 3">
    <name type="scientific">Pontibacter qinzhouensis</name>
    <dbReference type="NCBI Taxonomy" id="2603253"/>
    <lineage>
        <taxon>Bacteria</taxon>
        <taxon>Pseudomonadati</taxon>
        <taxon>Bacteroidota</taxon>
        <taxon>Cytophagia</taxon>
        <taxon>Cytophagales</taxon>
        <taxon>Hymenobacteraceae</taxon>
        <taxon>Pontibacter</taxon>
    </lineage>
</organism>
<dbReference type="RefSeq" id="WP_147922851.1">
    <property type="nucleotide sequence ID" value="NZ_VRTY01000067.1"/>
</dbReference>
<dbReference type="OrthoDB" id="516779at2"/>
<dbReference type="AlphaFoldDB" id="A0A5C8JJW6"/>